<sequence length="125" mass="13136">MDSVAAATGVTCQRDLGGGTRPPGSGGGRTDIKEDRVPGHQKDTKLPGRRTAHGDRAHILGTGSQRLCGGGQLFGNHTMREFMEEALLSGVVATFDTRMGAAACVILAAFGTPMCCRQSDQMPYQ</sequence>
<dbReference type="EMBL" id="JANIIK010000040">
    <property type="protein sequence ID" value="KAJ3607821.1"/>
    <property type="molecule type" value="Genomic_DNA"/>
</dbReference>
<accession>A0A9Q0EJ04</accession>
<proteinExistence type="predicted"/>
<evidence type="ECO:0000256" key="1">
    <source>
        <dbReference type="SAM" id="MobiDB-lite"/>
    </source>
</evidence>
<feature type="region of interest" description="Disordered" evidence="1">
    <location>
        <begin position="1"/>
        <end position="52"/>
    </location>
</feature>
<dbReference type="AlphaFoldDB" id="A0A9Q0EJ04"/>
<name>A0A9Q0EJ04_9TELE</name>
<gene>
    <name evidence="2" type="ORF">NHX12_024872</name>
</gene>
<evidence type="ECO:0000313" key="3">
    <source>
        <dbReference type="Proteomes" id="UP001148018"/>
    </source>
</evidence>
<comment type="caution">
    <text evidence="2">The sequence shown here is derived from an EMBL/GenBank/DDBJ whole genome shotgun (WGS) entry which is preliminary data.</text>
</comment>
<keyword evidence="3" id="KW-1185">Reference proteome</keyword>
<reference evidence="2" key="1">
    <citation type="submission" date="2022-07" db="EMBL/GenBank/DDBJ databases">
        <title>Chromosome-level genome of Muraenolepis orangiensis.</title>
        <authorList>
            <person name="Kim J."/>
        </authorList>
    </citation>
    <scope>NUCLEOTIDE SEQUENCE</scope>
    <source>
        <strain evidence="2">KU_S4_2022</strain>
        <tissue evidence="2">Muscle</tissue>
    </source>
</reference>
<organism evidence="2 3">
    <name type="scientific">Muraenolepis orangiensis</name>
    <name type="common">Patagonian moray cod</name>
    <dbReference type="NCBI Taxonomy" id="630683"/>
    <lineage>
        <taxon>Eukaryota</taxon>
        <taxon>Metazoa</taxon>
        <taxon>Chordata</taxon>
        <taxon>Craniata</taxon>
        <taxon>Vertebrata</taxon>
        <taxon>Euteleostomi</taxon>
        <taxon>Actinopterygii</taxon>
        <taxon>Neopterygii</taxon>
        <taxon>Teleostei</taxon>
        <taxon>Neoteleostei</taxon>
        <taxon>Acanthomorphata</taxon>
        <taxon>Zeiogadaria</taxon>
        <taxon>Gadariae</taxon>
        <taxon>Gadiformes</taxon>
        <taxon>Muraenolepidoidei</taxon>
        <taxon>Muraenolepididae</taxon>
        <taxon>Muraenolepis</taxon>
    </lineage>
</organism>
<dbReference type="Proteomes" id="UP001148018">
    <property type="component" value="Unassembled WGS sequence"/>
</dbReference>
<feature type="compositionally biased region" description="Gly residues" evidence="1">
    <location>
        <begin position="16"/>
        <end position="29"/>
    </location>
</feature>
<evidence type="ECO:0000313" key="2">
    <source>
        <dbReference type="EMBL" id="KAJ3607821.1"/>
    </source>
</evidence>
<feature type="compositionally biased region" description="Basic and acidic residues" evidence="1">
    <location>
        <begin position="30"/>
        <end position="52"/>
    </location>
</feature>
<protein>
    <submittedName>
        <fullName evidence="2">Uncharacterized protein</fullName>
    </submittedName>
</protein>